<dbReference type="EMBL" id="JALJOT010000012">
    <property type="protein sequence ID" value="KAK9904978.1"/>
    <property type="molecule type" value="Genomic_DNA"/>
</dbReference>
<dbReference type="PANTHER" id="PTHR47469:SF2">
    <property type="entry name" value="OS06G0597600 PROTEIN"/>
    <property type="match status" value="1"/>
</dbReference>
<evidence type="ECO:0000259" key="1">
    <source>
        <dbReference type="Pfam" id="PF01494"/>
    </source>
</evidence>
<dbReference type="Proteomes" id="UP001491310">
    <property type="component" value="Unassembled WGS sequence"/>
</dbReference>
<comment type="caution">
    <text evidence="2">The sequence shown here is derived from an EMBL/GenBank/DDBJ whole genome shotgun (WGS) entry which is preliminary data.</text>
</comment>
<dbReference type="PRINTS" id="PR00420">
    <property type="entry name" value="RNGMNOXGNASE"/>
</dbReference>
<dbReference type="InterPro" id="IPR053212">
    <property type="entry name" value="DHP_3-monooxygenase"/>
</dbReference>
<dbReference type="SUPFAM" id="SSF51905">
    <property type="entry name" value="FAD/NAD(P)-binding domain"/>
    <property type="match status" value="1"/>
</dbReference>
<evidence type="ECO:0000313" key="2">
    <source>
        <dbReference type="EMBL" id="KAK9904978.1"/>
    </source>
</evidence>
<dbReference type="InterPro" id="IPR036188">
    <property type="entry name" value="FAD/NAD-bd_sf"/>
</dbReference>
<gene>
    <name evidence="2" type="ORF">WJX75_006893</name>
</gene>
<dbReference type="SUPFAM" id="SSF54373">
    <property type="entry name" value="FAD-linked reductases, C-terminal domain"/>
    <property type="match status" value="1"/>
</dbReference>
<organism evidence="2 3">
    <name type="scientific">Coccomyxa subellipsoidea</name>
    <dbReference type="NCBI Taxonomy" id="248742"/>
    <lineage>
        <taxon>Eukaryota</taxon>
        <taxon>Viridiplantae</taxon>
        <taxon>Chlorophyta</taxon>
        <taxon>core chlorophytes</taxon>
        <taxon>Trebouxiophyceae</taxon>
        <taxon>Trebouxiophyceae incertae sedis</taxon>
        <taxon>Coccomyxaceae</taxon>
        <taxon>Coccomyxa</taxon>
    </lineage>
</organism>
<dbReference type="PANTHER" id="PTHR47469">
    <property type="entry name" value="MONOOXYGENASE-LIKE"/>
    <property type="match status" value="1"/>
</dbReference>
<evidence type="ECO:0000313" key="3">
    <source>
        <dbReference type="Proteomes" id="UP001491310"/>
    </source>
</evidence>
<accession>A0ABR2YGU0</accession>
<dbReference type="Pfam" id="PF01494">
    <property type="entry name" value="FAD_binding_3"/>
    <property type="match status" value="1"/>
</dbReference>
<dbReference type="Gene3D" id="3.50.50.60">
    <property type="entry name" value="FAD/NAD(P)-binding domain"/>
    <property type="match status" value="1"/>
</dbReference>
<proteinExistence type="predicted"/>
<protein>
    <recommendedName>
        <fullName evidence="1">FAD-binding domain-containing protein</fullName>
    </recommendedName>
</protein>
<sequence length="410" mass="45391">MMIESENIDVFIIGGSIGGLACAHALLKTGSCNITVFERAKAISAAGAGLGLGDEALEVVRSFGLAKELDSITQPLYVEINRAVAPDGHVRQVYEDRIYNHRSLHWSDLHKVLLNALPQDIIHFGTTVTGVEQASGSKRTVVRAQSKREGADADDMHHISVECDLVIAADGSMSDTRRRFKPDESRRYSGYCAWRGVVTDKEAREAAQAAREAYPELGSALYFDLAQDSHAVLYELPGQRLNWLWYINQPEPNLTGHSVTVKADDQRIKDMRERAARTFTPELAALMQATEAPFINAIYDREPLELWAYGRIVLVGEAAHPTTPHALRSTNMAICDAGALGRSLAEHPRDIPAALRKFQEQRIACTAREVLFSRHLGRLKQSLDTKHDWFAADKKLCESLGQANMADFSN</sequence>
<reference evidence="2 3" key="1">
    <citation type="journal article" date="2024" name="Nat. Commun.">
        <title>Phylogenomics reveals the evolutionary origins of lichenization in chlorophyte algae.</title>
        <authorList>
            <person name="Puginier C."/>
            <person name="Libourel C."/>
            <person name="Otte J."/>
            <person name="Skaloud P."/>
            <person name="Haon M."/>
            <person name="Grisel S."/>
            <person name="Petersen M."/>
            <person name="Berrin J.G."/>
            <person name="Delaux P.M."/>
            <person name="Dal Grande F."/>
            <person name="Keller J."/>
        </authorList>
    </citation>
    <scope>NUCLEOTIDE SEQUENCE [LARGE SCALE GENOMIC DNA]</scope>
    <source>
        <strain evidence="2 3">SAG 216-7</strain>
    </source>
</reference>
<keyword evidence="3" id="KW-1185">Reference proteome</keyword>
<name>A0ABR2YGU0_9CHLO</name>
<dbReference type="InterPro" id="IPR002938">
    <property type="entry name" value="FAD-bd"/>
</dbReference>
<feature type="domain" description="FAD-binding" evidence="1">
    <location>
        <begin position="8"/>
        <end position="349"/>
    </location>
</feature>